<keyword evidence="1" id="KW-0472">Membrane</keyword>
<accession>A0ABR1EZ08</accession>
<feature type="transmembrane region" description="Helical" evidence="1">
    <location>
        <begin position="6"/>
        <end position="27"/>
    </location>
</feature>
<evidence type="ECO:0000313" key="2">
    <source>
        <dbReference type="EMBL" id="KAK7202834.1"/>
    </source>
</evidence>
<dbReference type="GO" id="GO:0016787">
    <property type="term" value="F:hydrolase activity"/>
    <property type="evidence" value="ECO:0007669"/>
    <property type="project" value="UniProtKB-KW"/>
</dbReference>
<keyword evidence="1" id="KW-0812">Transmembrane</keyword>
<dbReference type="Gene3D" id="3.40.50.1820">
    <property type="entry name" value="alpha/beta hydrolase"/>
    <property type="match status" value="1"/>
</dbReference>
<evidence type="ECO:0000313" key="3">
    <source>
        <dbReference type="Proteomes" id="UP001498771"/>
    </source>
</evidence>
<dbReference type="InterPro" id="IPR029058">
    <property type="entry name" value="AB_hydrolase_fold"/>
</dbReference>
<dbReference type="RefSeq" id="XP_064765867.1">
    <property type="nucleotide sequence ID" value="XM_064915563.1"/>
</dbReference>
<comment type="caution">
    <text evidence="2">The sequence shown here is derived from an EMBL/GenBank/DDBJ whole genome shotgun (WGS) entry which is preliminary data.</text>
</comment>
<dbReference type="PANTHER" id="PTHR12277:SF81">
    <property type="entry name" value="PROTEIN ABHD13"/>
    <property type="match status" value="1"/>
</dbReference>
<name>A0ABR1EZ08_9ASCO</name>
<evidence type="ECO:0000256" key="1">
    <source>
        <dbReference type="SAM" id="Phobius"/>
    </source>
</evidence>
<dbReference type="GeneID" id="90041075"/>
<reference evidence="2 3" key="1">
    <citation type="submission" date="2024-03" db="EMBL/GenBank/DDBJ databases">
        <title>Genome-scale model development and genomic sequencing of the oleaginous clade Lipomyces.</title>
        <authorList>
            <consortium name="Lawrence Berkeley National Laboratory"/>
            <person name="Czajka J.J."/>
            <person name="Han Y."/>
            <person name="Kim J."/>
            <person name="Mondo S.J."/>
            <person name="Hofstad B.A."/>
            <person name="Robles A."/>
            <person name="Haridas S."/>
            <person name="Riley R."/>
            <person name="LaButti K."/>
            <person name="Pangilinan J."/>
            <person name="Andreopoulos W."/>
            <person name="Lipzen A."/>
            <person name="Yan J."/>
            <person name="Wang M."/>
            <person name="Ng V."/>
            <person name="Grigoriev I.V."/>
            <person name="Spatafora J.W."/>
            <person name="Magnuson J.K."/>
            <person name="Baker S.E."/>
            <person name="Pomraning K.R."/>
        </authorList>
    </citation>
    <scope>NUCLEOTIDE SEQUENCE [LARGE SCALE GENOMIC DNA]</scope>
    <source>
        <strain evidence="2 3">Phaff 52-87</strain>
    </source>
</reference>
<keyword evidence="3" id="KW-1185">Reference proteome</keyword>
<dbReference type="Proteomes" id="UP001498771">
    <property type="component" value="Unassembled WGS sequence"/>
</dbReference>
<dbReference type="PANTHER" id="PTHR12277">
    <property type="entry name" value="ALPHA/BETA HYDROLASE DOMAIN-CONTAINING PROTEIN"/>
    <property type="match status" value="1"/>
</dbReference>
<gene>
    <name evidence="2" type="ORF">BZA70DRAFT_94955</name>
</gene>
<keyword evidence="2" id="KW-0378">Hydrolase</keyword>
<sequence length="445" mass="48888">MGLKKLVYLIVLAGLAYLGFLFSLVTAPVQRGFIFMNGIKLGSNETLYHPETSGFAKNQVAPFWLETPDGEKLFGWHILPIDAYELNRARLRAIEPSKDEIDANELAKVHLSILREDPHARVIIYFHGNAGCISSIHRPDIYRALLTSSPAHTHLFIVDYRGFGVSTGLPSESALISDGAFVSLAITELTGIPPSKTVLVGQSLGTGVVIGIADLLLAADPPVEFKAIVPIAGFSSIEKVALDFKAFGTVPVIGPAAYLPQAQGLVSRFIQHPFRSDERLERFVRNSRRTKVLIVHSFDDAEIPFAHGERLLEAALRGASASASAEDEEGGLVQLNRYLGMAENERSGVFEVVSIAEQQTREYHFYQRFSDNGTLLLDPSSSDGEEEEGVEIEQVVKEVEQVVVPVTDEDEEVRRISMLALKWGGHNLVPKSSDVILAVRQLLYD</sequence>
<protein>
    <submittedName>
        <fullName evidence="2">Alpha/Beta hydrolase protein</fullName>
    </submittedName>
</protein>
<keyword evidence="1" id="KW-1133">Transmembrane helix</keyword>
<dbReference type="SUPFAM" id="SSF53474">
    <property type="entry name" value="alpha/beta-Hydrolases"/>
    <property type="match status" value="1"/>
</dbReference>
<organism evidence="2 3">
    <name type="scientific">Myxozyma melibiosi</name>
    <dbReference type="NCBI Taxonomy" id="54550"/>
    <lineage>
        <taxon>Eukaryota</taxon>
        <taxon>Fungi</taxon>
        <taxon>Dikarya</taxon>
        <taxon>Ascomycota</taxon>
        <taxon>Saccharomycotina</taxon>
        <taxon>Lipomycetes</taxon>
        <taxon>Lipomycetales</taxon>
        <taxon>Lipomycetaceae</taxon>
        <taxon>Myxozyma</taxon>
    </lineage>
</organism>
<proteinExistence type="predicted"/>
<dbReference type="EMBL" id="JBBJBU010000015">
    <property type="protein sequence ID" value="KAK7202834.1"/>
    <property type="molecule type" value="Genomic_DNA"/>
</dbReference>